<dbReference type="eggNOG" id="COG0539">
    <property type="taxonomic scope" value="Bacteria"/>
</dbReference>
<evidence type="ECO:0000313" key="6">
    <source>
        <dbReference type="EMBL" id="ACI19762.1"/>
    </source>
</evidence>
<feature type="domain" description="S1 motif" evidence="5">
    <location>
        <begin position="279"/>
        <end position="346"/>
    </location>
</feature>
<evidence type="ECO:0000313" key="7">
    <source>
        <dbReference type="Proteomes" id="UP000001733"/>
    </source>
</evidence>
<evidence type="ECO:0000259" key="5">
    <source>
        <dbReference type="PROSITE" id="PS50126"/>
    </source>
</evidence>
<protein>
    <submittedName>
        <fullName evidence="6">Ribosomal protein S1, putative</fullName>
    </submittedName>
</protein>
<comment type="function">
    <text evidence="4">Binds mRNA; thus facilitating recognition of the initiation point. It is needed to translate mRNA with a short Shine-Dalgarno (SD) purine-rich sequence.</text>
</comment>
<dbReference type="PaxDb" id="309799-DICTH_1270"/>
<dbReference type="InterPro" id="IPR012340">
    <property type="entry name" value="NA-bd_OB-fold"/>
</dbReference>
<dbReference type="PANTHER" id="PTHR10724">
    <property type="entry name" value="30S RIBOSOMAL PROTEIN S1"/>
    <property type="match status" value="1"/>
</dbReference>
<dbReference type="SUPFAM" id="SSF50249">
    <property type="entry name" value="Nucleic acid-binding proteins"/>
    <property type="match status" value="6"/>
</dbReference>
<feature type="domain" description="S1 motif" evidence="5">
    <location>
        <begin position="449"/>
        <end position="517"/>
    </location>
</feature>
<evidence type="ECO:0000256" key="2">
    <source>
        <dbReference type="ARBA" id="ARBA00022980"/>
    </source>
</evidence>
<dbReference type="STRING" id="309799.DICTH_1270"/>
<dbReference type="GO" id="GO:0022627">
    <property type="term" value="C:cytosolic small ribosomal subunit"/>
    <property type="evidence" value="ECO:0007669"/>
    <property type="project" value="TreeGrafter"/>
</dbReference>
<dbReference type="PROSITE" id="PS50126">
    <property type="entry name" value="S1"/>
    <property type="match status" value="6"/>
</dbReference>
<dbReference type="SMART" id="SM00316">
    <property type="entry name" value="S1"/>
    <property type="match status" value="6"/>
</dbReference>
<dbReference type="InterPro" id="IPR050437">
    <property type="entry name" value="Ribos_protein_bS1-like"/>
</dbReference>
<keyword evidence="2 6" id="KW-0689">Ribosomal protein</keyword>
<keyword evidence="3" id="KW-0687">Ribonucleoprotein</keyword>
<feature type="domain" description="S1 motif" evidence="5">
    <location>
        <begin position="363"/>
        <end position="432"/>
    </location>
</feature>
<dbReference type="GO" id="GO:0003729">
    <property type="term" value="F:mRNA binding"/>
    <property type="evidence" value="ECO:0007669"/>
    <property type="project" value="TreeGrafter"/>
</dbReference>
<dbReference type="FunFam" id="2.40.50.140:FF:000103">
    <property type="entry name" value="protein RRP5 homolog"/>
    <property type="match status" value="1"/>
</dbReference>
<dbReference type="InterPro" id="IPR003029">
    <property type="entry name" value="S1_domain"/>
</dbReference>
<dbReference type="EMBL" id="CP001146">
    <property type="protein sequence ID" value="ACI19762.1"/>
    <property type="molecule type" value="Genomic_DNA"/>
</dbReference>
<dbReference type="GO" id="GO:0006412">
    <property type="term" value="P:translation"/>
    <property type="evidence" value="ECO:0007669"/>
    <property type="project" value="TreeGrafter"/>
</dbReference>
<evidence type="ECO:0000256" key="4">
    <source>
        <dbReference type="ARBA" id="ARBA00025604"/>
    </source>
</evidence>
<dbReference type="InterPro" id="IPR035104">
    <property type="entry name" value="Ribosomal_protein_S1-like"/>
</dbReference>
<dbReference type="Pfam" id="PF00575">
    <property type="entry name" value="S1"/>
    <property type="match status" value="5"/>
</dbReference>
<dbReference type="Gene3D" id="2.40.50.140">
    <property type="entry name" value="Nucleic acid-binding proteins"/>
    <property type="match status" value="6"/>
</dbReference>
<dbReference type="PANTHER" id="PTHR10724:SF7">
    <property type="entry name" value="SMALL RIBOSOMAL SUBUNIT PROTEIN BS1C"/>
    <property type="match status" value="1"/>
</dbReference>
<proteinExistence type="inferred from homology"/>
<gene>
    <name evidence="6" type="ordered locus">DICTH_1270</name>
</gene>
<dbReference type="GO" id="GO:0003735">
    <property type="term" value="F:structural constituent of ribosome"/>
    <property type="evidence" value="ECO:0007669"/>
    <property type="project" value="TreeGrafter"/>
</dbReference>
<feature type="domain" description="S1 motif" evidence="5">
    <location>
        <begin position="193"/>
        <end position="262"/>
    </location>
</feature>
<organism evidence="6 7">
    <name type="scientific">Dictyoglomus thermophilum (strain ATCC 35947 / DSM 3960 / H-6-12)</name>
    <dbReference type="NCBI Taxonomy" id="309799"/>
    <lineage>
        <taxon>Bacteria</taxon>
        <taxon>Pseudomonadati</taxon>
        <taxon>Dictyoglomota</taxon>
        <taxon>Dictyoglomia</taxon>
        <taxon>Dictyoglomales</taxon>
        <taxon>Dictyoglomaceae</taxon>
        <taxon>Dictyoglomus</taxon>
    </lineage>
</organism>
<accession>B5YEY5</accession>
<dbReference type="AlphaFoldDB" id="B5YEY5"/>
<evidence type="ECO:0000256" key="3">
    <source>
        <dbReference type="ARBA" id="ARBA00023274"/>
    </source>
</evidence>
<comment type="similarity">
    <text evidence="1">Belongs to the bacterial ribosomal protein bS1 family.</text>
</comment>
<dbReference type="Proteomes" id="UP000001733">
    <property type="component" value="Chromosome"/>
</dbReference>
<feature type="domain" description="S1 motif" evidence="5">
    <location>
        <begin position="19"/>
        <end position="87"/>
    </location>
</feature>
<dbReference type="HOGENOM" id="CLU_015805_2_2_0"/>
<dbReference type="KEGG" id="dth:DICTH_1270"/>
<keyword evidence="7" id="KW-1185">Reference proteome</keyword>
<dbReference type="OrthoDB" id="9804077at2"/>
<dbReference type="RefSeq" id="WP_012548394.1">
    <property type="nucleotide sequence ID" value="NC_011297.1"/>
</dbReference>
<sequence>MEELSDIKLEETDLSISIDTLVYGNILNITKDGLWLDIGKKYDAFLPYNELSKELKAKLEKKQEIDSIPVVIKHVNYKDGVITVSNKKAVENKIWEELLWAYENNQPIQGKVINYNGRGFILEINNEVEGFIPAKEIDVPPIKPPKYYINRRIEGKIKRINPEKNQLIISARELLEQKQEEERSNLWEKIKNSQIVRGRIIKVDEDKLTVDLGLGIIGIVEKDEISWFPIKNIRRYYNTGDIVKARVLSLDENSRTAQLSIKQAQPNPWSLFKEKYPEGSIIKAEIIKISGGIVVKVDNLIGYVPMSEISWGRPQDVKNSLKVGDKVKAKVLSVDDLNQKIFLSIKQVEPNPWEVIDQNYKIGEIVSGKVTNITDFGIFIEIKPGLEGLIPRKLISWERISNISDIFKPGDFIEAKIIEIDKENKKLTLSRRDLLKDPWEDIDEKYREGQNIKGRIIEKLKDGYIVELEPGIEGFLPYTQINFEKENEIQGFKENEEVEAKIVKINPRFRRITLSIKALIKEKLDQEMKKYLSEYAPPPLTLGELLKLKNNE</sequence>
<dbReference type="PRINTS" id="PR00681">
    <property type="entry name" value="RIBOSOMALS1"/>
</dbReference>
<feature type="domain" description="S1 motif" evidence="5">
    <location>
        <begin position="105"/>
        <end position="172"/>
    </location>
</feature>
<evidence type="ECO:0000256" key="1">
    <source>
        <dbReference type="ARBA" id="ARBA00006767"/>
    </source>
</evidence>
<reference evidence="6 7" key="1">
    <citation type="journal article" date="2014" name="Genome Announc.">
        <title>Complete Genome Sequence of the Extreme Thermophile Dictyoglomus thermophilum H-6-12.</title>
        <authorList>
            <person name="Coil D.A."/>
            <person name="Badger J.H."/>
            <person name="Forberger H.C."/>
            <person name="Riggs F."/>
            <person name="Madupu R."/>
            <person name="Fedorova N."/>
            <person name="Ward N."/>
            <person name="Robb F.T."/>
            <person name="Eisen J.A."/>
        </authorList>
    </citation>
    <scope>NUCLEOTIDE SEQUENCE [LARGE SCALE GENOMIC DNA]</scope>
    <source>
        <strain evidence="7">ATCC 35947 / DSM 3960 / H-6-12</strain>
    </source>
</reference>
<name>B5YEY5_DICT6</name>